<reference evidence="1" key="1">
    <citation type="submission" date="2023-07" db="EMBL/GenBank/DDBJ databases">
        <title>Ureibacillus sp. isolated from freshwater well.</title>
        <authorList>
            <person name="Kirdat K."/>
            <person name="Bhatt A."/>
            <person name="Teware R."/>
            <person name="Bhavsar Y."/>
            <person name="Yadav A."/>
        </authorList>
    </citation>
    <scope>NUCLEOTIDE SEQUENCE</scope>
    <source>
        <strain evidence="1">BA0131</strain>
    </source>
</reference>
<proteinExistence type="predicted"/>
<evidence type="ECO:0000313" key="2">
    <source>
        <dbReference type="Proteomes" id="UP001172743"/>
    </source>
</evidence>
<sequence length="332" mass="39104">MTERIVLRKGNRQRLELSTIDLHVLAFLEQQRMLTVQQLYQVSTILFKQEMKDYSFKNRLRKWEEYKLIRSDFYNNGFDGERFKYVCIGSKGIDVLMEQKILDPTYNKQKIYKFNQKKNIIHYLATQQAALNILFILNRKILMSLDGKVRKYGMVYNMNLFSHPPSAFPYEEWIPDIRNFHQHNKGAYHSKVAKYMSHSHSSSQQSGKTMTIVKPDWIIRLKPNKEKELFINIELDTGSEQIDTLVEKVFNYAILAENNPSEQHYVCFIIADKSFSIRSRFGDGIKRAKNIIERFKADNAVMKRIKETGIIPLIQPLKNADRKLVNLLSKHS</sequence>
<evidence type="ECO:0000313" key="1">
    <source>
        <dbReference type="EMBL" id="MDN4493089.1"/>
    </source>
</evidence>
<gene>
    <name evidence="1" type="ORF">QYB95_06000</name>
</gene>
<dbReference type="EMBL" id="JAUHTQ010000003">
    <property type="protein sequence ID" value="MDN4493089.1"/>
    <property type="molecule type" value="Genomic_DNA"/>
</dbReference>
<name>A0ABT8GNV9_9BACL</name>
<dbReference type="Proteomes" id="UP001172743">
    <property type="component" value="Unassembled WGS sequence"/>
</dbReference>
<keyword evidence="2" id="KW-1185">Reference proteome</keyword>
<organism evidence="1 2">
    <name type="scientific">Ureibacillus aquaedulcis</name>
    <dbReference type="NCBI Taxonomy" id="3058421"/>
    <lineage>
        <taxon>Bacteria</taxon>
        <taxon>Bacillati</taxon>
        <taxon>Bacillota</taxon>
        <taxon>Bacilli</taxon>
        <taxon>Bacillales</taxon>
        <taxon>Caryophanaceae</taxon>
        <taxon>Ureibacillus</taxon>
    </lineage>
</organism>
<dbReference type="RefSeq" id="WP_301137375.1">
    <property type="nucleotide sequence ID" value="NZ_JAUHTQ010000003.1"/>
</dbReference>
<dbReference type="Pfam" id="PF13814">
    <property type="entry name" value="Replic_Relax"/>
    <property type="match status" value="1"/>
</dbReference>
<protein>
    <submittedName>
        <fullName evidence="1">Replication-relaxation family protein</fullName>
    </submittedName>
</protein>
<comment type="caution">
    <text evidence="1">The sequence shown here is derived from an EMBL/GenBank/DDBJ whole genome shotgun (WGS) entry which is preliminary data.</text>
</comment>
<dbReference type="InterPro" id="IPR025855">
    <property type="entry name" value="Replic_Relax"/>
</dbReference>
<accession>A0ABT8GNV9</accession>